<evidence type="ECO:0000313" key="1">
    <source>
        <dbReference type="EMBL" id="NJX15573.1"/>
    </source>
</evidence>
<evidence type="ECO:0000313" key="2">
    <source>
        <dbReference type="Proteomes" id="UP000760545"/>
    </source>
</evidence>
<proteinExistence type="predicted"/>
<sequence>MRKPILLVKSLIAAGVLFVSCDNSSDDIQCPEAISGELSTTETTFTGTWTLQSIVAEDEIDLTDDDTDNPSTDIYGQFTDCEKDLVYEFGNDRSYTYSLGKTATGCNNENEVSGTWELSETGTLRFVGNCTSQALAIDVNDENTAFTFEGTYNFTDVNGTTISTKTTFTYAKSE</sequence>
<dbReference type="PROSITE" id="PS51257">
    <property type="entry name" value="PROKAR_LIPOPROTEIN"/>
    <property type="match status" value="1"/>
</dbReference>
<keyword evidence="2" id="KW-1185">Reference proteome</keyword>
<dbReference type="InterPro" id="IPR032168">
    <property type="entry name" value="DUF5004"/>
</dbReference>
<organism evidence="1 2">
    <name type="scientific">Tamlana crocina</name>
    <dbReference type="NCBI Taxonomy" id="393006"/>
    <lineage>
        <taxon>Bacteria</taxon>
        <taxon>Pseudomonadati</taxon>
        <taxon>Bacteroidota</taxon>
        <taxon>Flavobacteriia</taxon>
        <taxon>Flavobacteriales</taxon>
        <taxon>Flavobacteriaceae</taxon>
        <taxon>Tamlana</taxon>
    </lineage>
</organism>
<dbReference type="EMBL" id="JAAVJS010000010">
    <property type="protein sequence ID" value="NJX15573.1"/>
    <property type="molecule type" value="Genomic_DNA"/>
</dbReference>
<comment type="caution">
    <text evidence="1">The sequence shown here is derived from an EMBL/GenBank/DDBJ whole genome shotgun (WGS) entry which is preliminary data.</text>
</comment>
<accession>A0ABX1DF10</accession>
<name>A0ABX1DF10_9FLAO</name>
<dbReference type="Pfam" id="PF16395">
    <property type="entry name" value="DUF5004"/>
    <property type="match status" value="1"/>
</dbReference>
<gene>
    <name evidence="1" type="ORF">HC176_08725</name>
</gene>
<protein>
    <submittedName>
        <fullName evidence="1">DUF5004 domain-containing protein</fullName>
    </submittedName>
</protein>
<dbReference type="Proteomes" id="UP000760545">
    <property type="component" value="Unassembled WGS sequence"/>
</dbReference>
<reference evidence="1 2" key="1">
    <citation type="submission" date="2020-03" db="EMBL/GenBank/DDBJ databases">
        <title>Tamlana sp. nov, isolated from XXX.</title>
        <authorList>
            <person name="Cao W.R."/>
        </authorList>
    </citation>
    <scope>NUCLEOTIDE SEQUENCE [LARGE SCALE GENOMIC DNA]</scope>
    <source>
        <strain evidence="1 2">HST1-43</strain>
    </source>
</reference>
<dbReference type="RefSeq" id="WP_167917812.1">
    <property type="nucleotide sequence ID" value="NZ_JAAVJS010000010.1"/>
</dbReference>